<accession>A0A9Q1AA70</accession>
<reference evidence="1" key="2">
    <citation type="journal article" date="2023" name="Int. J. Mol. Sci.">
        <title>De Novo Assembly and Annotation of 11 Diverse Shrub Willow (Salix) Genomes Reveals Novel Gene Organization in Sex-Linked Regions.</title>
        <authorList>
            <person name="Hyden B."/>
            <person name="Feng K."/>
            <person name="Yates T.B."/>
            <person name="Jawdy S."/>
            <person name="Cereghino C."/>
            <person name="Smart L.B."/>
            <person name="Muchero W."/>
        </authorList>
    </citation>
    <scope>NUCLEOTIDE SEQUENCE</scope>
    <source>
        <tissue evidence="1">Shoot tip</tissue>
    </source>
</reference>
<dbReference type="OrthoDB" id="3180714at2759"/>
<dbReference type="AlphaFoldDB" id="A0A9Q1AA70"/>
<dbReference type="Proteomes" id="UP001151532">
    <property type="component" value="Chromosome 13"/>
</dbReference>
<evidence type="ECO:0000313" key="2">
    <source>
        <dbReference type="Proteomes" id="UP001151532"/>
    </source>
</evidence>
<evidence type="ECO:0000313" key="1">
    <source>
        <dbReference type="EMBL" id="KAJ6763617.1"/>
    </source>
</evidence>
<sequence length="349" mass="39002">MKKNTIDMWKIIHIPDKLPIPPNQQPTVNVLASVIDPKHANTLIRHLNQIAPLKNVCHVKRIRKKHLEGGKTQLSVILCLASEDNSLLNSLPQDVQELSDSYQLSPLVTKVCKYAATSKEEWEEQCKLWPTSYHPPTYNIDGITGFSEEDSLSILSFMKVAIELAKSGDGLIVNAAVIVDPSVQQIITNGCDQIFSWHAPMNKSCIRNDCIEQSTNLDSHQSNGVASTVTEVLPNASPSEPESLSCAVSCLNPWKWFEQQSVTANSYYWHPLRHAAIVAIESSADRDRHLFPDLGDAEEKSFETSQSSHVVAMVKRQKTSVANAVKKEVDPPEHAFKFCTRETLSMHWL</sequence>
<gene>
    <name evidence="1" type="ORF">OIU79_024208</name>
</gene>
<proteinExistence type="predicted"/>
<reference evidence="1" key="1">
    <citation type="submission" date="2022-11" db="EMBL/GenBank/DDBJ databases">
        <authorList>
            <person name="Hyden B.L."/>
            <person name="Feng K."/>
            <person name="Yates T."/>
            <person name="Jawdy S."/>
            <person name="Smart L.B."/>
            <person name="Muchero W."/>
        </authorList>
    </citation>
    <scope>NUCLEOTIDE SEQUENCE</scope>
    <source>
        <tissue evidence="1">Shoot tip</tissue>
    </source>
</reference>
<dbReference type="EMBL" id="JAPFFK010000005">
    <property type="protein sequence ID" value="KAJ6763617.1"/>
    <property type="molecule type" value="Genomic_DNA"/>
</dbReference>
<keyword evidence="2" id="KW-1185">Reference proteome</keyword>
<name>A0A9Q1AA70_SALPP</name>
<organism evidence="1 2">
    <name type="scientific">Salix purpurea</name>
    <name type="common">Purple osier willow</name>
    <dbReference type="NCBI Taxonomy" id="77065"/>
    <lineage>
        <taxon>Eukaryota</taxon>
        <taxon>Viridiplantae</taxon>
        <taxon>Streptophyta</taxon>
        <taxon>Embryophyta</taxon>
        <taxon>Tracheophyta</taxon>
        <taxon>Spermatophyta</taxon>
        <taxon>Magnoliopsida</taxon>
        <taxon>eudicotyledons</taxon>
        <taxon>Gunneridae</taxon>
        <taxon>Pentapetalae</taxon>
        <taxon>rosids</taxon>
        <taxon>fabids</taxon>
        <taxon>Malpighiales</taxon>
        <taxon>Salicaceae</taxon>
        <taxon>Saliceae</taxon>
        <taxon>Salix</taxon>
    </lineage>
</organism>
<comment type="caution">
    <text evidence="1">The sequence shown here is derived from an EMBL/GenBank/DDBJ whole genome shotgun (WGS) entry which is preliminary data.</text>
</comment>
<protein>
    <submittedName>
        <fullName evidence="1">INACTIVE TRNA-SPECIFIC ADENOSINE DEAMINASE-LIKE PROTEIN 3-RELATED</fullName>
    </submittedName>
</protein>